<protein>
    <submittedName>
        <fullName evidence="3">Uncharacterized protein</fullName>
    </submittedName>
</protein>
<gene>
    <name evidence="3" type="ORF">J3D65DRAFT_599737</name>
</gene>
<name>A0ABR1MBB9_9PEZI</name>
<feature type="signal peptide" evidence="2">
    <location>
        <begin position="1"/>
        <end position="21"/>
    </location>
</feature>
<dbReference type="RefSeq" id="XP_066660403.1">
    <property type="nucleotide sequence ID" value="XM_066797920.1"/>
</dbReference>
<keyword evidence="4" id="KW-1185">Reference proteome</keyword>
<accession>A0ABR1MBB9</accession>
<evidence type="ECO:0000313" key="3">
    <source>
        <dbReference type="EMBL" id="KAK7545168.1"/>
    </source>
</evidence>
<reference evidence="3 4" key="1">
    <citation type="submission" date="2024-04" db="EMBL/GenBank/DDBJ databases">
        <title>Phyllosticta paracitricarpa is synonymous to the EU quarantine fungus P. citricarpa based on phylogenomic analyses.</title>
        <authorList>
            <consortium name="Lawrence Berkeley National Laboratory"/>
            <person name="Van ingen-buijs V.A."/>
            <person name="Van westerhoven A.C."/>
            <person name="Haridas S."/>
            <person name="Skiadas P."/>
            <person name="Martin F."/>
            <person name="Groenewald J.Z."/>
            <person name="Crous P.W."/>
            <person name="Seidl M.F."/>
        </authorList>
    </citation>
    <scope>NUCLEOTIDE SEQUENCE [LARGE SCALE GENOMIC DNA]</scope>
    <source>
        <strain evidence="3 4">CPC 17464</strain>
    </source>
</reference>
<keyword evidence="2" id="KW-0732">Signal</keyword>
<evidence type="ECO:0000256" key="2">
    <source>
        <dbReference type="SAM" id="SignalP"/>
    </source>
</evidence>
<evidence type="ECO:0000256" key="1">
    <source>
        <dbReference type="SAM" id="MobiDB-lite"/>
    </source>
</evidence>
<dbReference type="EMBL" id="JBBPEH010000001">
    <property type="protein sequence ID" value="KAK7545168.1"/>
    <property type="molecule type" value="Genomic_DNA"/>
</dbReference>
<feature type="chain" id="PRO_5046223431" evidence="2">
    <location>
        <begin position="22"/>
        <end position="199"/>
    </location>
</feature>
<dbReference type="Proteomes" id="UP001360953">
    <property type="component" value="Unassembled WGS sequence"/>
</dbReference>
<feature type="region of interest" description="Disordered" evidence="1">
    <location>
        <begin position="25"/>
        <end position="48"/>
    </location>
</feature>
<proteinExistence type="predicted"/>
<evidence type="ECO:0000313" key="4">
    <source>
        <dbReference type="Proteomes" id="UP001360953"/>
    </source>
</evidence>
<dbReference type="GeneID" id="92030826"/>
<organism evidence="3 4">
    <name type="scientific">Phyllosticta citribraziliensis</name>
    <dbReference type="NCBI Taxonomy" id="989973"/>
    <lineage>
        <taxon>Eukaryota</taxon>
        <taxon>Fungi</taxon>
        <taxon>Dikarya</taxon>
        <taxon>Ascomycota</taxon>
        <taxon>Pezizomycotina</taxon>
        <taxon>Dothideomycetes</taxon>
        <taxon>Dothideomycetes incertae sedis</taxon>
        <taxon>Botryosphaeriales</taxon>
        <taxon>Phyllostictaceae</taxon>
        <taxon>Phyllosticta</taxon>
    </lineage>
</organism>
<comment type="caution">
    <text evidence="3">The sequence shown here is derived from an EMBL/GenBank/DDBJ whole genome shotgun (WGS) entry which is preliminary data.</text>
</comment>
<sequence>MHYTQAFSLLPLVLLTPLTVAAPAAEPQTANPPPQCPPEKKPQGCFFPDQYQPGPNSFRGFTGNFIGAGFPYFYDLPVDPAGLVPSRICPGRVDDTVRRALQINRVANNYFQYTDPNGPIKGDPVNLQRCQNVLTPIFQGTTYIGGYQIFITFDQDGTNNNPEGQTVTYCGYSSEKADFTKRHDAIEQFIQDCTIPVTS</sequence>